<dbReference type="InterPro" id="IPR001867">
    <property type="entry name" value="OmpR/PhoB-type_DNA-bd"/>
</dbReference>
<dbReference type="EMBL" id="BMXT01000001">
    <property type="protein sequence ID" value="GGY24273.1"/>
    <property type="molecule type" value="Genomic_DNA"/>
</dbReference>
<reference evidence="9" key="1">
    <citation type="journal article" date="2019" name="Int. J. Syst. Evol. Microbiol.">
        <title>The Global Catalogue of Microorganisms (GCM) 10K type strain sequencing project: providing services to taxonomists for standard genome sequencing and annotation.</title>
        <authorList>
            <consortium name="The Broad Institute Genomics Platform"/>
            <consortium name="The Broad Institute Genome Sequencing Center for Infectious Disease"/>
            <person name="Wu L."/>
            <person name="Ma J."/>
        </authorList>
    </citation>
    <scope>NUCLEOTIDE SEQUENCE [LARGE SCALE GENOMIC DNA]</scope>
    <source>
        <strain evidence="9">KCTC 22232</strain>
    </source>
</reference>
<sequence length="229" mass="25296">MRILLAEDDPSIADGICASLRQGGHAVDHVASGNLADAALRDHDYDLLVLDLGLPSLDGSEVLRRLRSRGTVMPVLVVTARDGLPERIRVLDLGADDYLVKPFALTEFEARVRALLRRASSQGKPELELGRLRLDLPGHRAWIDRSPLELTAREFSLLEALALRADRVTSRAQLIEALCDWDQELTDNGLDIAIHRLRRKLHGSGTGVRTIRGLGYLLEEMAESTSDPE</sequence>
<dbReference type="PANTHER" id="PTHR48111:SF67">
    <property type="entry name" value="TRANSCRIPTIONAL REGULATORY PROTEIN TCTD"/>
    <property type="match status" value="1"/>
</dbReference>
<dbReference type="CDD" id="cd17624">
    <property type="entry name" value="REC_OmpR_PmrA-like"/>
    <property type="match status" value="1"/>
</dbReference>
<dbReference type="Proteomes" id="UP000621898">
    <property type="component" value="Unassembled WGS sequence"/>
</dbReference>
<keyword evidence="3" id="KW-0804">Transcription</keyword>
<dbReference type="SUPFAM" id="SSF52172">
    <property type="entry name" value="CheY-like"/>
    <property type="match status" value="1"/>
</dbReference>
<dbReference type="InterPro" id="IPR036388">
    <property type="entry name" value="WH-like_DNA-bd_sf"/>
</dbReference>
<dbReference type="PROSITE" id="PS51755">
    <property type="entry name" value="OMPR_PHOB"/>
    <property type="match status" value="1"/>
</dbReference>
<evidence type="ECO:0000313" key="9">
    <source>
        <dbReference type="Proteomes" id="UP000621898"/>
    </source>
</evidence>
<feature type="domain" description="Response regulatory" evidence="6">
    <location>
        <begin position="2"/>
        <end position="116"/>
    </location>
</feature>
<evidence type="ECO:0000256" key="3">
    <source>
        <dbReference type="ARBA" id="ARBA00023163"/>
    </source>
</evidence>
<dbReference type="SMART" id="SM00862">
    <property type="entry name" value="Trans_reg_C"/>
    <property type="match status" value="1"/>
</dbReference>
<dbReference type="InterPro" id="IPR001789">
    <property type="entry name" value="Sig_transdc_resp-reg_receiver"/>
</dbReference>
<keyword evidence="9" id="KW-1185">Reference proteome</keyword>
<dbReference type="Gene3D" id="3.40.50.2300">
    <property type="match status" value="1"/>
</dbReference>
<keyword evidence="1" id="KW-0805">Transcription regulation</keyword>
<protein>
    <submittedName>
        <fullName evidence="8">DNA-binding response regulator</fullName>
    </submittedName>
</protein>
<accession>A0ABQ2ZV04</accession>
<dbReference type="SMART" id="SM00448">
    <property type="entry name" value="REC"/>
    <property type="match status" value="1"/>
</dbReference>
<name>A0ABQ2ZV04_9GAMM</name>
<dbReference type="CDD" id="cd00383">
    <property type="entry name" value="trans_reg_C"/>
    <property type="match status" value="1"/>
</dbReference>
<feature type="domain" description="OmpR/PhoB-type" evidence="7">
    <location>
        <begin position="124"/>
        <end position="220"/>
    </location>
</feature>
<proteinExistence type="predicted"/>
<feature type="DNA-binding region" description="OmpR/PhoB-type" evidence="5">
    <location>
        <begin position="124"/>
        <end position="220"/>
    </location>
</feature>
<evidence type="ECO:0000256" key="4">
    <source>
        <dbReference type="PROSITE-ProRule" id="PRU00169"/>
    </source>
</evidence>
<comment type="caution">
    <text evidence="8">The sequence shown here is derived from an EMBL/GenBank/DDBJ whole genome shotgun (WGS) entry which is preliminary data.</text>
</comment>
<dbReference type="GO" id="GO:0003677">
    <property type="term" value="F:DNA binding"/>
    <property type="evidence" value="ECO:0007669"/>
    <property type="project" value="UniProtKB-KW"/>
</dbReference>
<evidence type="ECO:0000259" key="6">
    <source>
        <dbReference type="PROSITE" id="PS50110"/>
    </source>
</evidence>
<evidence type="ECO:0000313" key="8">
    <source>
        <dbReference type="EMBL" id="GGY24273.1"/>
    </source>
</evidence>
<organism evidence="8 9">
    <name type="scientific">Rhodanobacter panaciterrae</name>
    <dbReference type="NCBI Taxonomy" id="490572"/>
    <lineage>
        <taxon>Bacteria</taxon>
        <taxon>Pseudomonadati</taxon>
        <taxon>Pseudomonadota</taxon>
        <taxon>Gammaproteobacteria</taxon>
        <taxon>Lysobacterales</taxon>
        <taxon>Rhodanobacteraceae</taxon>
        <taxon>Rhodanobacter</taxon>
    </lineage>
</organism>
<dbReference type="InterPro" id="IPR011006">
    <property type="entry name" value="CheY-like_superfamily"/>
</dbReference>
<dbReference type="PANTHER" id="PTHR48111">
    <property type="entry name" value="REGULATOR OF RPOS"/>
    <property type="match status" value="1"/>
</dbReference>
<dbReference type="Pfam" id="PF00486">
    <property type="entry name" value="Trans_reg_C"/>
    <property type="match status" value="1"/>
</dbReference>
<dbReference type="InterPro" id="IPR039420">
    <property type="entry name" value="WalR-like"/>
</dbReference>
<evidence type="ECO:0000256" key="2">
    <source>
        <dbReference type="ARBA" id="ARBA00023125"/>
    </source>
</evidence>
<keyword evidence="2 5" id="KW-0238">DNA-binding</keyword>
<evidence type="ECO:0000256" key="5">
    <source>
        <dbReference type="PROSITE-ProRule" id="PRU01091"/>
    </source>
</evidence>
<dbReference type="Gene3D" id="6.10.250.690">
    <property type="match status" value="1"/>
</dbReference>
<dbReference type="RefSeq" id="WP_189440966.1">
    <property type="nucleotide sequence ID" value="NZ_BMXT01000001.1"/>
</dbReference>
<dbReference type="PROSITE" id="PS50110">
    <property type="entry name" value="RESPONSE_REGULATORY"/>
    <property type="match status" value="1"/>
</dbReference>
<keyword evidence="4" id="KW-0597">Phosphoprotein</keyword>
<feature type="modified residue" description="4-aspartylphosphate" evidence="4">
    <location>
        <position position="51"/>
    </location>
</feature>
<dbReference type="Pfam" id="PF00072">
    <property type="entry name" value="Response_reg"/>
    <property type="match status" value="1"/>
</dbReference>
<dbReference type="Gene3D" id="1.10.10.10">
    <property type="entry name" value="Winged helix-like DNA-binding domain superfamily/Winged helix DNA-binding domain"/>
    <property type="match status" value="1"/>
</dbReference>
<evidence type="ECO:0000259" key="7">
    <source>
        <dbReference type="PROSITE" id="PS51755"/>
    </source>
</evidence>
<evidence type="ECO:0000256" key="1">
    <source>
        <dbReference type="ARBA" id="ARBA00023015"/>
    </source>
</evidence>
<gene>
    <name evidence="8" type="ORF">GCM10008098_17330</name>
</gene>